<dbReference type="EMBL" id="ML004964">
    <property type="protein sequence ID" value="RKP21345.1"/>
    <property type="molecule type" value="Genomic_DNA"/>
</dbReference>
<gene>
    <name evidence="9" type="ORF">ROZALSC1DRAFT_27247</name>
</gene>
<keyword evidence="6 8" id="KW-1133">Transmembrane helix</keyword>
<dbReference type="UniPathway" id="UPA00196"/>
<sequence>MSQRTYSLIDTISIWPREFNIPKTENDYRIYGAILGAWSSAIVVPLDWERDWQVWPIPALIGASMGHTIGTLIFTCATKWKSKSVKTSKSE</sequence>
<evidence type="ECO:0000313" key="10">
    <source>
        <dbReference type="Proteomes" id="UP000281549"/>
    </source>
</evidence>
<evidence type="ECO:0000256" key="5">
    <source>
        <dbReference type="ARBA" id="ARBA00022824"/>
    </source>
</evidence>
<accession>A0A4P9YNZ8</accession>
<evidence type="ECO:0000256" key="2">
    <source>
        <dbReference type="ARBA" id="ARBA00004687"/>
    </source>
</evidence>
<dbReference type="Proteomes" id="UP000281549">
    <property type="component" value="Unassembled WGS sequence"/>
</dbReference>
<comment type="pathway">
    <text evidence="2">Glycolipid biosynthesis; glycosylphosphatidylinositol-anchor biosynthesis.</text>
</comment>
<keyword evidence="5" id="KW-0256">Endoplasmic reticulum</keyword>
<dbReference type="AlphaFoldDB" id="A0A4P9YNZ8"/>
<evidence type="ECO:0000256" key="4">
    <source>
        <dbReference type="ARBA" id="ARBA00022692"/>
    </source>
</evidence>
<proteinExistence type="predicted"/>
<protein>
    <submittedName>
        <fullName evidence="9">PIG-F-domain-containing protein</fullName>
    </submittedName>
</protein>
<evidence type="ECO:0000256" key="1">
    <source>
        <dbReference type="ARBA" id="ARBA00004477"/>
    </source>
</evidence>
<evidence type="ECO:0000313" key="9">
    <source>
        <dbReference type="EMBL" id="RKP21345.1"/>
    </source>
</evidence>
<dbReference type="GO" id="GO:0006506">
    <property type="term" value="P:GPI anchor biosynthetic process"/>
    <property type="evidence" value="ECO:0007669"/>
    <property type="project" value="UniProtKB-UniPathway"/>
</dbReference>
<organism evidence="9 10">
    <name type="scientific">Rozella allomycis (strain CSF55)</name>
    <dbReference type="NCBI Taxonomy" id="988480"/>
    <lineage>
        <taxon>Eukaryota</taxon>
        <taxon>Fungi</taxon>
        <taxon>Fungi incertae sedis</taxon>
        <taxon>Cryptomycota</taxon>
        <taxon>Cryptomycota incertae sedis</taxon>
        <taxon>Rozella</taxon>
    </lineage>
</organism>
<evidence type="ECO:0000256" key="8">
    <source>
        <dbReference type="SAM" id="Phobius"/>
    </source>
</evidence>
<evidence type="ECO:0000256" key="7">
    <source>
        <dbReference type="ARBA" id="ARBA00023136"/>
    </source>
</evidence>
<dbReference type="Pfam" id="PF06699">
    <property type="entry name" value="PIG-F"/>
    <property type="match status" value="1"/>
</dbReference>
<keyword evidence="4 8" id="KW-0812">Transmembrane</keyword>
<dbReference type="InterPro" id="IPR009580">
    <property type="entry name" value="GPI_biosynthesis_protein_Pig-F"/>
</dbReference>
<dbReference type="GO" id="GO:0005789">
    <property type="term" value="C:endoplasmic reticulum membrane"/>
    <property type="evidence" value="ECO:0007669"/>
    <property type="project" value="UniProtKB-SubCell"/>
</dbReference>
<keyword evidence="7 8" id="KW-0472">Membrane</keyword>
<evidence type="ECO:0000256" key="6">
    <source>
        <dbReference type="ARBA" id="ARBA00022989"/>
    </source>
</evidence>
<evidence type="ECO:0000256" key="3">
    <source>
        <dbReference type="ARBA" id="ARBA00022502"/>
    </source>
</evidence>
<reference evidence="10" key="1">
    <citation type="journal article" date="2018" name="Nat. Microbiol.">
        <title>Leveraging single-cell genomics to expand the fungal tree of life.</title>
        <authorList>
            <person name="Ahrendt S.R."/>
            <person name="Quandt C.A."/>
            <person name="Ciobanu D."/>
            <person name="Clum A."/>
            <person name="Salamov A."/>
            <person name="Andreopoulos B."/>
            <person name="Cheng J.F."/>
            <person name="Woyke T."/>
            <person name="Pelin A."/>
            <person name="Henrissat B."/>
            <person name="Reynolds N.K."/>
            <person name="Benny G.L."/>
            <person name="Smith M.E."/>
            <person name="James T.Y."/>
            <person name="Grigoriev I.V."/>
        </authorList>
    </citation>
    <scope>NUCLEOTIDE SEQUENCE [LARGE SCALE GENOMIC DNA]</scope>
    <source>
        <strain evidence="10">CSF55</strain>
    </source>
</reference>
<feature type="transmembrane region" description="Helical" evidence="8">
    <location>
        <begin position="30"/>
        <end position="48"/>
    </location>
</feature>
<name>A0A4P9YNZ8_ROZAC</name>
<keyword evidence="3" id="KW-0337">GPI-anchor biosynthesis</keyword>
<comment type="subcellular location">
    <subcellularLocation>
        <location evidence="1">Endoplasmic reticulum membrane</location>
        <topology evidence="1">Multi-pass membrane protein</topology>
    </subcellularLocation>
</comment>
<feature type="transmembrane region" description="Helical" evidence="8">
    <location>
        <begin position="54"/>
        <end position="77"/>
    </location>
</feature>